<evidence type="ECO:0000256" key="6">
    <source>
        <dbReference type="ARBA" id="ARBA00023239"/>
    </source>
</evidence>
<sequence>MAMRTGYLGPPGTFSEKALKLLKNKVTQKVWYSSFKDIARALIDGEIEGALFPLENSLSGKVLEVDAILKTLKEKLILIEEVFLPITPGLFSYSAQSLEEINVVLSRPELWQQCREYFKGRDHLRFIPALSSSQAAEKAKKIKGAAFIADLDYRNEAKVLELFLNGNRPSVTRFGLFKIL</sequence>
<keyword evidence="5" id="KW-0584">Phenylalanine biosynthesis</keyword>
<keyword evidence="6" id="KW-0456">Lyase</keyword>
<reference evidence="9 10" key="1">
    <citation type="journal article" date="2005" name="PLoS Genet.">
        <title>Life in hot carbon monoxide: the complete genome sequence of Carboxydothermus hydrogenoformans Z-2901.</title>
        <authorList>
            <person name="Wu M."/>
            <person name="Ren Q."/>
            <person name="Durkin A.S."/>
            <person name="Daugherty S.C."/>
            <person name="Brinkac L.M."/>
            <person name="Dodson R.J."/>
            <person name="Madupu R."/>
            <person name="Sullivan S.A."/>
            <person name="Kolonay J.F."/>
            <person name="Haft D.H."/>
            <person name="Nelson W.C."/>
            <person name="Tallon L.J."/>
            <person name="Jones K.M."/>
            <person name="Ulrich L.E."/>
            <person name="Gonzalez J.M."/>
            <person name="Zhulin I.B."/>
            <person name="Robb F.T."/>
            <person name="Eisen J.A."/>
        </authorList>
    </citation>
    <scope>NUCLEOTIDE SEQUENCE [LARGE SCALE GENOMIC DNA]</scope>
    <source>
        <strain evidence="10">ATCC BAA-161 / DSM 6008 / Z-2901</strain>
    </source>
</reference>
<dbReference type="InParanoid" id="Q3ADA0"/>
<dbReference type="AlphaFoldDB" id="Q3ADA0"/>
<dbReference type="UniPathway" id="UPA00121">
    <property type="reaction ID" value="UER00345"/>
</dbReference>
<dbReference type="Gene3D" id="3.40.190.10">
    <property type="entry name" value="Periplasmic binding protein-like II"/>
    <property type="match status" value="2"/>
</dbReference>
<dbReference type="GO" id="GO:0004664">
    <property type="term" value="F:prephenate dehydratase activity"/>
    <property type="evidence" value="ECO:0007669"/>
    <property type="project" value="UniProtKB-EC"/>
</dbReference>
<dbReference type="SUPFAM" id="SSF53850">
    <property type="entry name" value="Periplasmic binding protein-like II"/>
    <property type="match status" value="1"/>
</dbReference>
<dbReference type="EC" id="4.2.1.51" evidence="2"/>
<evidence type="ECO:0000256" key="2">
    <source>
        <dbReference type="ARBA" id="ARBA00013147"/>
    </source>
</evidence>
<feature type="domain" description="Prephenate dehydratase" evidence="8">
    <location>
        <begin position="4"/>
        <end position="180"/>
    </location>
</feature>
<name>Q3ADA0_CARHZ</name>
<evidence type="ECO:0000256" key="4">
    <source>
        <dbReference type="ARBA" id="ARBA00023141"/>
    </source>
</evidence>
<dbReference type="Pfam" id="PF00800">
    <property type="entry name" value="PDT"/>
    <property type="match status" value="1"/>
</dbReference>
<evidence type="ECO:0000259" key="8">
    <source>
        <dbReference type="PROSITE" id="PS51171"/>
    </source>
</evidence>
<comment type="catalytic activity">
    <reaction evidence="7">
        <text>prephenate + H(+) = 3-phenylpyruvate + CO2 + H2O</text>
        <dbReference type="Rhea" id="RHEA:21648"/>
        <dbReference type="ChEBI" id="CHEBI:15377"/>
        <dbReference type="ChEBI" id="CHEBI:15378"/>
        <dbReference type="ChEBI" id="CHEBI:16526"/>
        <dbReference type="ChEBI" id="CHEBI:18005"/>
        <dbReference type="ChEBI" id="CHEBI:29934"/>
        <dbReference type="EC" id="4.2.1.51"/>
    </reaction>
</comment>
<evidence type="ECO:0000313" key="10">
    <source>
        <dbReference type="Proteomes" id="UP000002706"/>
    </source>
</evidence>
<keyword evidence="3" id="KW-0028">Amino-acid biosynthesis</keyword>
<evidence type="ECO:0000256" key="5">
    <source>
        <dbReference type="ARBA" id="ARBA00023222"/>
    </source>
</evidence>
<dbReference type="InterPro" id="IPR001086">
    <property type="entry name" value="Preph_deHydtase"/>
</dbReference>
<comment type="pathway">
    <text evidence="1">Amino-acid biosynthesis; L-phenylalanine biosynthesis; phenylpyruvate from prephenate: step 1/1.</text>
</comment>
<dbReference type="PROSITE" id="PS51171">
    <property type="entry name" value="PREPHENATE_DEHYDR_3"/>
    <property type="match status" value="1"/>
</dbReference>
<dbReference type="PANTHER" id="PTHR21022">
    <property type="entry name" value="PREPHENATE DEHYDRATASE P PROTEIN"/>
    <property type="match status" value="1"/>
</dbReference>
<dbReference type="OrthoDB" id="9802281at2"/>
<dbReference type="EMBL" id="CP000141">
    <property type="protein sequence ID" value="ABB14966.1"/>
    <property type="molecule type" value="Genomic_DNA"/>
</dbReference>
<protein>
    <recommendedName>
        <fullName evidence="2">prephenate dehydratase</fullName>
        <ecNumber evidence="2">4.2.1.51</ecNumber>
    </recommendedName>
</protein>
<evidence type="ECO:0000313" key="9">
    <source>
        <dbReference type="EMBL" id="ABB14966.1"/>
    </source>
</evidence>
<evidence type="ECO:0000256" key="7">
    <source>
        <dbReference type="ARBA" id="ARBA00047848"/>
    </source>
</evidence>
<evidence type="ECO:0000256" key="3">
    <source>
        <dbReference type="ARBA" id="ARBA00022605"/>
    </source>
</evidence>
<dbReference type="STRING" id="246194.CHY_1038"/>
<dbReference type="HOGENOM" id="CLU_1493610_0_0_9"/>
<keyword evidence="4" id="KW-0057">Aromatic amino acid biosynthesis</keyword>
<proteinExistence type="predicted"/>
<dbReference type="eggNOG" id="COG0077">
    <property type="taxonomic scope" value="Bacteria"/>
</dbReference>
<dbReference type="PANTHER" id="PTHR21022:SF19">
    <property type="entry name" value="PREPHENATE DEHYDRATASE-RELATED"/>
    <property type="match status" value="1"/>
</dbReference>
<gene>
    <name evidence="9" type="ordered locus">CHY_1038</name>
</gene>
<dbReference type="KEGG" id="chy:CHY_1038"/>
<keyword evidence="10" id="KW-1185">Reference proteome</keyword>
<dbReference type="GO" id="GO:0005737">
    <property type="term" value="C:cytoplasm"/>
    <property type="evidence" value="ECO:0007669"/>
    <property type="project" value="TreeGrafter"/>
</dbReference>
<dbReference type="Proteomes" id="UP000002706">
    <property type="component" value="Chromosome"/>
</dbReference>
<accession>Q3ADA0</accession>
<evidence type="ECO:0000256" key="1">
    <source>
        <dbReference type="ARBA" id="ARBA00004741"/>
    </source>
</evidence>
<dbReference type="GO" id="GO:0009094">
    <property type="term" value="P:L-phenylalanine biosynthetic process"/>
    <property type="evidence" value="ECO:0007669"/>
    <property type="project" value="UniProtKB-UniPathway"/>
</dbReference>
<organism evidence="9 10">
    <name type="scientific">Carboxydothermus hydrogenoformans (strain ATCC BAA-161 / DSM 6008 / Z-2901)</name>
    <dbReference type="NCBI Taxonomy" id="246194"/>
    <lineage>
        <taxon>Bacteria</taxon>
        <taxon>Bacillati</taxon>
        <taxon>Bacillota</taxon>
        <taxon>Clostridia</taxon>
        <taxon>Thermoanaerobacterales</taxon>
        <taxon>Thermoanaerobacteraceae</taxon>
        <taxon>Carboxydothermus</taxon>
    </lineage>
</organism>